<accession>A0AAE0NET0</accession>
<dbReference type="PROSITE" id="PS50011">
    <property type="entry name" value="PROTEIN_KINASE_DOM"/>
    <property type="match status" value="1"/>
</dbReference>
<dbReference type="PROSITE" id="PS00108">
    <property type="entry name" value="PROTEIN_KINASE_ST"/>
    <property type="match status" value="1"/>
</dbReference>
<keyword evidence="5" id="KW-0067">ATP-binding</keyword>
<name>A0AAE0NET0_9PEZI</name>
<gene>
    <name evidence="7" type="ORF">B0T24DRAFT_494676</name>
</gene>
<dbReference type="GO" id="GO:0005524">
    <property type="term" value="F:ATP binding"/>
    <property type="evidence" value="ECO:0007669"/>
    <property type="project" value="UniProtKB-KW"/>
</dbReference>
<evidence type="ECO:0000313" key="8">
    <source>
        <dbReference type="Proteomes" id="UP001287356"/>
    </source>
</evidence>
<evidence type="ECO:0000256" key="5">
    <source>
        <dbReference type="ARBA" id="ARBA00022840"/>
    </source>
</evidence>
<dbReference type="GO" id="GO:0005634">
    <property type="term" value="C:nucleus"/>
    <property type="evidence" value="ECO:0007669"/>
    <property type="project" value="TreeGrafter"/>
</dbReference>
<dbReference type="InterPro" id="IPR000719">
    <property type="entry name" value="Prot_kinase_dom"/>
</dbReference>
<dbReference type="SMART" id="SM00220">
    <property type="entry name" value="S_TKc"/>
    <property type="match status" value="1"/>
</dbReference>
<dbReference type="EMBL" id="JAULSN010000002">
    <property type="protein sequence ID" value="KAK3380162.1"/>
    <property type="molecule type" value="Genomic_DNA"/>
</dbReference>
<keyword evidence="2" id="KW-0808">Transferase</keyword>
<dbReference type="GO" id="GO:0034501">
    <property type="term" value="P:protein localization to kinetochore"/>
    <property type="evidence" value="ECO:0007669"/>
    <property type="project" value="TreeGrafter"/>
</dbReference>
<keyword evidence="8" id="KW-1185">Reference proteome</keyword>
<dbReference type="Pfam" id="PF00069">
    <property type="entry name" value="Pkinase"/>
    <property type="match status" value="2"/>
</dbReference>
<keyword evidence="4 7" id="KW-0418">Kinase</keyword>
<feature type="non-terminal residue" evidence="7">
    <location>
        <position position="1"/>
    </location>
</feature>
<dbReference type="InterPro" id="IPR011009">
    <property type="entry name" value="Kinase-like_dom_sf"/>
</dbReference>
<dbReference type="GO" id="GO:0004674">
    <property type="term" value="F:protein serine/threonine kinase activity"/>
    <property type="evidence" value="ECO:0007669"/>
    <property type="project" value="UniProtKB-KW"/>
</dbReference>
<proteinExistence type="predicted"/>
<evidence type="ECO:0000256" key="4">
    <source>
        <dbReference type="ARBA" id="ARBA00022777"/>
    </source>
</evidence>
<comment type="caution">
    <text evidence="7">The sequence shown here is derived from an EMBL/GenBank/DDBJ whole genome shotgun (WGS) entry which is preliminary data.</text>
</comment>
<dbReference type="GO" id="GO:0007059">
    <property type="term" value="P:chromosome segregation"/>
    <property type="evidence" value="ECO:0007669"/>
    <property type="project" value="TreeGrafter"/>
</dbReference>
<organism evidence="7 8">
    <name type="scientific">Lasiosphaeria ovina</name>
    <dbReference type="NCBI Taxonomy" id="92902"/>
    <lineage>
        <taxon>Eukaryota</taxon>
        <taxon>Fungi</taxon>
        <taxon>Dikarya</taxon>
        <taxon>Ascomycota</taxon>
        <taxon>Pezizomycotina</taxon>
        <taxon>Sordariomycetes</taxon>
        <taxon>Sordariomycetidae</taxon>
        <taxon>Sordariales</taxon>
        <taxon>Lasiosphaeriaceae</taxon>
        <taxon>Lasiosphaeria</taxon>
    </lineage>
</organism>
<sequence length="217" mass="24217">QLMEVGDLDFNSLLTRCRSGADAPSFDVAFVRHYWKEMLECVQAAHARDVVHSDLKPANFVLAKGWLKLIDFGIANTIQTDTTVNVHRDTMAGTPNYMSPESLMDSNQYAFLSSAHDGRFFHVPASDSSEIVKVGEPSDVWSLGCILHQLVYGAPPFGHMAAHASRICAIVDWSHPIEFPATTAEDGHSRVPPDLIRTMRRCLSREQKHRPTCEELL</sequence>
<dbReference type="Proteomes" id="UP001287356">
    <property type="component" value="Unassembled WGS sequence"/>
</dbReference>
<dbReference type="SUPFAM" id="SSF56112">
    <property type="entry name" value="Protein kinase-like (PK-like)"/>
    <property type="match status" value="1"/>
</dbReference>
<evidence type="ECO:0000259" key="6">
    <source>
        <dbReference type="PROSITE" id="PS50011"/>
    </source>
</evidence>
<protein>
    <submittedName>
        <fullName evidence="7">Kinase-like domain-containing protein</fullName>
    </submittedName>
</protein>
<evidence type="ECO:0000313" key="7">
    <source>
        <dbReference type="EMBL" id="KAK3380162.1"/>
    </source>
</evidence>
<keyword evidence="1" id="KW-0723">Serine/threonine-protein kinase</keyword>
<feature type="non-terminal residue" evidence="7">
    <location>
        <position position="217"/>
    </location>
</feature>
<evidence type="ECO:0000256" key="1">
    <source>
        <dbReference type="ARBA" id="ARBA00022527"/>
    </source>
</evidence>
<keyword evidence="3" id="KW-0547">Nucleotide-binding</keyword>
<dbReference type="PANTHER" id="PTHR22974:SF21">
    <property type="entry name" value="DUAL SPECIFICITY PROTEIN KINASE TTK"/>
    <property type="match status" value="1"/>
</dbReference>
<evidence type="ECO:0000256" key="2">
    <source>
        <dbReference type="ARBA" id="ARBA00022679"/>
    </source>
</evidence>
<dbReference type="Gene3D" id="1.10.510.10">
    <property type="entry name" value="Transferase(Phosphotransferase) domain 1"/>
    <property type="match status" value="1"/>
</dbReference>
<reference evidence="7" key="2">
    <citation type="submission" date="2023-06" db="EMBL/GenBank/DDBJ databases">
        <authorList>
            <consortium name="Lawrence Berkeley National Laboratory"/>
            <person name="Haridas S."/>
            <person name="Hensen N."/>
            <person name="Bonometti L."/>
            <person name="Westerberg I."/>
            <person name="Brannstrom I.O."/>
            <person name="Guillou S."/>
            <person name="Cros-Aarteil S."/>
            <person name="Calhoun S."/>
            <person name="Kuo A."/>
            <person name="Mondo S."/>
            <person name="Pangilinan J."/>
            <person name="Riley R."/>
            <person name="Labutti K."/>
            <person name="Andreopoulos B."/>
            <person name="Lipzen A."/>
            <person name="Chen C."/>
            <person name="Yanf M."/>
            <person name="Daum C."/>
            <person name="Ng V."/>
            <person name="Clum A."/>
            <person name="Steindorff A."/>
            <person name="Ohm R."/>
            <person name="Martin F."/>
            <person name="Silar P."/>
            <person name="Natvig D."/>
            <person name="Lalanne C."/>
            <person name="Gautier V."/>
            <person name="Ament-Velasquez S.L."/>
            <person name="Kruys A."/>
            <person name="Hutchinson M.I."/>
            <person name="Powell A.J."/>
            <person name="Barry K."/>
            <person name="Miller A.N."/>
            <person name="Grigoriev I.V."/>
            <person name="Debuchy R."/>
            <person name="Gladieux P."/>
            <person name="Thoren M.H."/>
            <person name="Johannesson H."/>
        </authorList>
    </citation>
    <scope>NUCLEOTIDE SEQUENCE</scope>
    <source>
        <strain evidence="7">CBS 958.72</strain>
    </source>
</reference>
<dbReference type="PANTHER" id="PTHR22974">
    <property type="entry name" value="MIXED LINEAGE PROTEIN KINASE"/>
    <property type="match status" value="1"/>
</dbReference>
<dbReference type="GO" id="GO:0033316">
    <property type="term" value="P:meiotic spindle assembly checkpoint signaling"/>
    <property type="evidence" value="ECO:0007669"/>
    <property type="project" value="TreeGrafter"/>
</dbReference>
<dbReference type="AlphaFoldDB" id="A0AAE0NET0"/>
<reference evidence="7" key="1">
    <citation type="journal article" date="2023" name="Mol. Phylogenet. Evol.">
        <title>Genome-scale phylogeny and comparative genomics of the fungal order Sordariales.</title>
        <authorList>
            <person name="Hensen N."/>
            <person name="Bonometti L."/>
            <person name="Westerberg I."/>
            <person name="Brannstrom I.O."/>
            <person name="Guillou S."/>
            <person name="Cros-Aarteil S."/>
            <person name="Calhoun S."/>
            <person name="Haridas S."/>
            <person name="Kuo A."/>
            <person name="Mondo S."/>
            <person name="Pangilinan J."/>
            <person name="Riley R."/>
            <person name="LaButti K."/>
            <person name="Andreopoulos B."/>
            <person name="Lipzen A."/>
            <person name="Chen C."/>
            <person name="Yan M."/>
            <person name="Daum C."/>
            <person name="Ng V."/>
            <person name="Clum A."/>
            <person name="Steindorff A."/>
            <person name="Ohm R.A."/>
            <person name="Martin F."/>
            <person name="Silar P."/>
            <person name="Natvig D.O."/>
            <person name="Lalanne C."/>
            <person name="Gautier V."/>
            <person name="Ament-Velasquez S.L."/>
            <person name="Kruys A."/>
            <person name="Hutchinson M.I."/>
            <person name="Powell A.J."/>
            <person name="Barry K."/>
            <person name="Miller A.N."/>
            <person name="Grigoriev I.V."/>
            <person name="Debuchy R."/>
            <person name="Gladieux P."/>
            <person name="Hiltunen Thoren M."/>
            <person name="Johannesson H."/>
        </authorList>
    </citation>
    <scope>NUCLEOTIDE SEQUENCE</scope>
    <source>
        <strain evidence="7">CBS 958.72</strain>
    </source>
</reference>
<evidence type="ECO:0000256" key="3">
    <source>
        <dbReference type="ARBA" id="ARBA00022741"/>
    </source>
</evidence>
<dbReference type="GO" id="GO:0000776">
    <property type="term" value="C:kinetochore"/>
    <property type="evidence" value="ECO:0007669"/>
    <property type="project" value="TreeGrafter"/>
</dbReference>
<dbReference type="InterPro" id="IPR008271">
    <property type="entry name" value="Ser/Thr_kinase_AS"/>
</dbReference>
<dbReference type="GO" id="GO:0004712">
    <property type="term" value="F:protein serine/threonine/tyrosine kinase activity"/>
    <property type="evidence" value="ECO:0007669"/>
    <property type="project" value="TreeGrafter"/>
</dbReference>
<feature type="domain" description="Protein kinase" evidence="6">
    <location>
        <begin position="1"/>
        <end position="217"/>
    </location>
</feature>
<dbReference type="GO" id="GO:0007094">
    <property type="term" value="P:mitotic spindle assembly checkpoint signaling"/>
    <property type="evidence" value="ECO:0007669"/>
    <property type="project" value="TreeGrafter"/>
</dbReference>